<evidence type="ECO:0000256" key="1">
    <source>
        <dbReference type="SAM" id="SignalP"/>
    </source>
</evidence>
<accession>A0A8H5F6N6</accession>
<evidence type="ECO:0000313" key="3">
    <source>
        <dbReference type="Proteomes" id="UP000541558"/>
    </source>
</evidence>
<organism evidence="2 3">
    <name type="scientific">Ephemerocybe angulata</name>
    <dbReference type="NCBI Taxonomy" id="980116"/>
    <lineage>
        <taxon>Eukaryota</taxon>
        <taxon>Fungi</taxon>
        <taxon>Dikarya</taxon>
        <taxon>Basidiomycota</taxon>
        <taxon>Agaricomycotina</taxon>
        <taxon>Agaricomycetes</taxon>
        <taxon>Agaricomycetidae</taxon>
        <taxon>Agaricales</taxon>
        <taxon>Agaricineae</taxon>
        <taxon>Psathyrellaceae</taxon>
        <taxon>Ephemerocybe</taxon>
    </lineage>
</organism>
<reference evidence="2 3" key="1">
    <citation type="journal article" date="2020" name="ISME J.">
        <title>Uncovering the hidden diversity of litter-decomposition mechanisms in mushroom-forming fungi.</title>
        <authorList>
            <person name="Floudas D."/>
            <person name="Bentzer J."/>
            <person name="Ahren D."/>
            <person name="Johansson T."/>
            <person name="Persson P."/>
            <person name="Tunlid A."/>
        </authorList>
    </citation>
    <scope>NUCLEOTIDE SEQUENCE [LARGE SCALE GENOMIC DNA]</scope>
    <source>
        <strain evidence="2 3">CBS 175.51</strain>
    </source>
</reference>
<name>A0A8H5F6N6_9AGAR</name>
<gene>
    <name evidence="2" type="ORF">D9611_000164</name>
</gene>
<dbReference type="OrthoDB" id="10261040at2759"/>
<sequence length="175" mass="18193">MQQPSQKTASLLSTSLVSLSPANLILAAPGSDKTAVQYLQGLAALAKDAAEDHACGSVLAGQGSEADDFGDIAFWLGTGKYDQDNANRVMDALGLDASQIRPVPLTHAGLPTAAFNPQIEGGEFIEELKRLGEKYCIRASIPGEATVVFVLVGQYGNVGWGGLIGAGIWSDCLSD</sequence>
<protein>
    <submittedName>
        <fullName evidence="2">Uncharacterized protein</fullName>
    </submittedName>
</protein>
<dbReference type="AlphaFoldDB" id="A0A8H5F6N6"/>
<feature type="chain" id="PRO_5034162346" evidence="1">
    <location>
        <begin position="28"/>
        <end position="175"/>
    </location>
</feature>
<dbReference type="EMBL" id="JAACJK010000163">
    <property type="protein sequence ID" value="KAF5325709.1"/>
    <property type="molecule type" value="Genomic_DNA"/>
</dbReference>
<keyword evidence="3" id="KW-1185">Reference proteome</keyword>
<proteinExistence type="predicted"/>
<dbReference type="Proteomes" id="UP000541558">
    <property type="component" value="Unassembled WGS sequence"/>
</dbReference>
<comment type="caution">
    <text evidence="2">The sequence shown here is derived from an EMBL/GenBank/DDBJ whole genome shotgun (WGS) entry which is preliminary data.</text>
</comment>
<keyword evidence="1" id="KW-0732">Signal</keyword>
<evidence type="ECO:0000313" key="2">
    <source>
        <dbReference type="EMBL" id="KAF5325709.1"/>
    </source>
</evidence>
<feature type="signal peptide" evidence="1">
    <location>
        <begin position="1"/>
        <end position="27"/>
    </location>
</feature>